<dbReference type="Pfam" id="PF01980">
    <property type="entry name" value="TrmO_N"/>
    <property type="match status" value="1"/>
</dbReference>
<dbReference type="InterPro" id="IPR036414">
    <property type="entry name" value="YaeB_N_sf"/>
</dbReference>
<name>A0A7S0IHI4_MICPS</name>
<dbReference type="CDD" id="cd09281">
    <property type="entry name" value="UPF0066"/>
    <property type="match status" value="1"/>
</dbReference>
<reference evidence="4" key="1">
    <citation type="submission" date="2021-01" db="EMBL/GenBank/DDBJ databases">
        <authorList>
            <person name="Corre E."/>
            <person name="Pelletier E."/>
            <person name="Niang G."/>
            <person name="Scheremetjew M."/>
            <person name="Finn R."/>
            <person name="Kale V."/>
            <person name="Holt S."/>
            <person name="Cochrane G."/>
            <person name="Meng A."/>
            <person name="Brown T."/>
            <person name="Cohen L."/>
        </authorList>
    </citation>
    <scope>NUCLEOTIDE SEQUENCE</scope>
    <source>
        <strain evidence="4">CCMP1723</strain>
    </source>
</reference>
<keyword evidence="1" id="KW-0949">S-adenosyl-L-methionine</keyword>
<sequence length="374" mass="40996">MGESLELTRIKEALAREMDARASERAGRIRAERDLRASLMCTSALRSLRRAQDHASRELTPSPCIKNVNKAFVASGASTQTLPPRGANKITKWSLTATAPLICSPVGTFFSSFSRRNGTPRQPSLVPMARGVVVLHQHVSGQALEGLLEFSHVWIIFMFHANTNLAHGAANYLTGRMEQTTAKAKVRVPRLNGERRGVFATRSPHRPVPIGLSLGTIRAVDVDKGFVEVSGADLIDGTPVLDLKPYLPFCDTPPSGTKSVFTPAWVLPDASSTGREPLSPLAVTWAPGAKDRLSDQWFQRGGSRFSLYDDISELHLFIEQVLSRDIRSAHQRKQNHIMSPGASHSGWWEVILDGIAIRYDIHLGSKLVIVATSL</sequence>
<dbReference type="SUPFAM" id="SSF118196">
    <property type="entry name" value="YaeB-like"/>
    <property type="match status" value="1"/>
</dbReference>
<dbReference type="Gene3D" id="2.40.30.70">
    <property type="entry name" value="YaeB-like"/>
    <property type="match status" value="1"/>
</dbReference>
<comment type="similarity">
    <text evidence="2">Belongs to the tRNA methyltransferase O family.</text>
</comment>
<dbReference type="PROSITE" id="PS51668">
    <property type="entry name" value="TSAA_2"/>
    <property type="match status" value="1"/>
</dbReference>
<dbReference type="EMBL" id="HBEQ01011697">
    <property type="protein sequence ID" value="CAD8522122.1"/>
    <property type="molecule type" value="Transcribed_RNA"/>
</dbReference>
<proteinExistence type="inferred from homology"/>
<accession>A0A7S0IHI4</accession>
<dbReference type="InterPro" id="IPR040372">
    <property type="entry name" value="YaeB-like"/>
</dbReference>
<evidence type="ECO:0000259" key="3">
    <source>
        <dbReference type="PROSITE" id="PS51668"/>
    </source>
</evidence>
<gene>
    <name evidence="4" type="ORF">MCOM1403_LOCUS9406</name>
</gene>
<dbReference type="PANTHER" id="PTHR12818">
    <property type="entry name" value="TRNA (ADENINE(37)-N6)-METHYLTRANSFERASE"/>
    <property type="match status" value="1"/>
</dbReference>
<dbReference type="InterPro" id="IPR023370">
    <property type="entry name" value="TrmO-like_N"/>
</dbReference>
<protein>
    <recommendedName>
        <fullName evidence="3">TsaA-like domain-containing protein</fullName>
    </recommendedName>
</protein>
<evidence type="ECO:0000256" key="2">
    <source>
        <dbReference type="ARBA" id="ARBA00033753"/>
    </source>
</evidence>
<dbReference type="PANTHER" id="PTHR12818:SF0">
    <property type="entry name" value="TRNA (ADENINE(37)-N6)-METHYLTRANSFERASE"/>
    <property type="match status" value="1"/>
</dbReference>
<organism evidence="4">
    <name type="scientific">Micromonas pusilla</name>
    <name type="common">Picoplanktonic green alga</name>
    <name type="synonym">Chromulina pusilla</name>
    <dbReference type="NCBI Taxonomy" id="38833"/>
    <lineage>
        <taxon>Eukaryota</taxon>
        <taxon>Viridiplantae</taxon>
        <taxon>Chlorophyta</taxon>
        <taxon>Mamiellophyceae</taxon>
        <taxon>Mamiellales</taxon>
        <taxon>Mamiellaceae</taxon>
        <taxon>Micromonas</taxon>
    </lineage>
</organism>
<dbReference type="InterPro" id="IPR036413">
    <property type="entry name" value="YaeB-like_sf"/>
</dbReference>
<evidence type="ECO:0000313" key="4">
    <source>
        <dbReference type="EMBL" id="CAD8522122.1"/>
    </source>
</evidence>
<feature type="domain" description="TsaA-like" evidence="3">
    <location>
        <begin position="103"/>
        <end position="255"/>
    </location>
</feature>
<dbReference type="AlphaFoldDB" id="A0A7S0IHI4"/>
<evidence type="ECO:0000256" key="1">
    <source>
        <dbReference type="ARBA" id="ARBA00022691"/>
    </source>
</evidence>